<dbReference type="PIRSF" id="PIRSF018637">
    <property type="entry name" value="TrmK"/>
    <property type="match status" value="1"/>
</dbReference>
<organism evidence="1 2">
    <name type="scientific">Streptococcus cuniculi</name>
    <dbReference type="NCBI Taxonomy" id="1432788"/>
    <lineage>
        <taxon>Bacteria</taxon>
        <taxon>Bacillati</taxon>
        <taxon>Bacillota</taxon>
        <taxon>Bacilli</taxon>
        <taxon>Lactobacillales</taxon>
        <taxon>Streptococcaceae</taxon>
        <taxon>Streptococcus</taxon>
    </lineage>
</organism>
<dbReference type="Gene3D" id="3.40.50.150">
    <property type="entry name" value="Vaccinia Virus protein VP39"/>
    <property type="match status" value="1"/>
</dbReference>
<dbReference type="Pfam" id="PF04816">
    <property type="entry name" value="TrmK"/>
    <property type="match status" value="1"/>
</dbReference>
<keyword evidence="1" id="KW-0489">Methyltransferase</keyword>
<evidence type="ECO:0000313" key="1">
    <source>
        <dbReference type="EMBL" id="OLF48781.1"/>
    </source>
</evidence>
<reference evidence="2" key="1">
    <citation type="submission" date="2016-12" db="EMBL/GenBank/DDBJ databases">
        <authorList>
            <person name="Gulvik C.A."/>
        </authorList>
    </citation>
    <scope>NUCLEOTIDE SEQUENCE [LARGE SCALE GENOMIC DNA]</scope>
    <source>
        <strain evidence="2">NED12-00049-6B</strain>
    </source>
</reference>
<dbReference type="InterPro" id="IPR029063">
    <property type="entry name" value="SAM-dependent_MTases_sf"/>
</dbReference>
<dbReference type="InterPro" id="IPR006901">
    <property type="entry name" value="TrmK"/>
</dbReference>
<gene>
    <name evidence="1" type="ORF">BU202_00380</name>
</gene>
<dbReference type="SUPFAM" id="SSF53335">
    <property type="entry name" value="S-adenosyl-L-methionine-dependent methyltransferases"/>
    <property type="match status" value="1"/>
</dbReference>
<name>A0A1Q8EAG2_9STRE</name>
<protein>
    <submittedName>
        <fullName evidence="1">tRNA (Adenine-N(1))-methyltransferase</fullName>
    </submittedName>
</protein>
<dbReference type="GO" id="GO:0032259">
    <property type="term" value="P:methylation"/>
    <property type="evidence" value="ECO:0007669"/>
    <property type="project" value="UniProtKB-KW"/>
</dbReference>
<dbReference type="RefSeq" id="WP_075103828.1">
    <property type="nucleotide sequence ID" value="NZ_MSJM01000001.1"/>
</dbReference>
<dbReference type="OrthoDB" id="5881184at2"/>
<comment type="caution">
    <text evidence="1">The sequence shown here is derived from an EMBL/GenBank/DDBJ whole genome shotgun (WGS) entry which is preliminary data.</text>
</comment>
<keyword evidence="2" id="KW-1185">Reference proteome</keyword>
<dbReference type="GO" id="GO:0160105">
    <property type="term" value="F:tRNA (adenine(22)-N1)-methyltransferase activity"/>
    <property type="evidence" value="ECO:0007669"/>
    <property type="project" value="InterPro"/>
</dbReference>
<keyword evidence="1" id="KW-0808">Transferase</keyword>
<accession>A0A1Q8EAG2</accession>
<dbReference type="Proteomes" id="UP000186890">
    <property type="component" value="Unassembled WGS sequence"/>
</dbReference>
<sequence>MNQKISKRLEMVAQFVPQDARLVDVGSDHAYLPLFLVEKGVISYAIAGEVVQGPYQSALQNVADSRYKDRIEVRLANGLAAFSEVDQMTTITIAGMGGRLIADILEAGKDRLGQIERLILQPNNREDDVRTWLEAHDFQLIAESILEEHGKFYEILVAEQGKQSLTVQEKRFGPHLLKETSPVFQKKWQKEAEKLQFALAQIPEERELERARLQEKIQHIKEVLDVSK</sequence>
<dbReference type="EMBL" id="MSJM01000001">
    <property type="protein sequence ID" value="OLF48781.1"/>
    <property type="molecule type" value="Genomic_DNA"/>
</dbReference>
<evidence type="ECO:0000313" key="2">
    <source>
        <dbReference type="Proteomes" id="UP000186890"/>
    </source>
</evidence>
<dbReference type="PANTHER" id="PTHR38451">
    <property type="entry name" value="TRNA (ADENINE(22)-N(1))-METHYLTRANSFERASE"/>
    <property type="match status" value="1"/>
</dbReference>
<dbReference type="AlphaFoldDB" id="A0A1Q8EAG2"/>
<dbReference type="Gene3D" id="1.10.287.1890">
    <property type="match status" value="1"/>
</dbReference>
<proteinExistence type="predicted"/>
<dbReference type="PANTHER" id="PTHR38451:SF1">
    <property type="entry name" value="TRNA (ADENINE(22)-N(1))-METHYLTRANSFERASE"/>
    <property type="match status" value="1"/>
</dbReference>